<proteinExistence type="predicted"/>
<dbReference type="KEGG" id="pay:PAU_01755"/>
<name>C7BTJ2_PHOAA</name>
<evidence type="ECO:0000313" key="1">
    <source>
        <dbReference type="EMBL" id="CAQ83847.1"/>
    </source>
</evidence>
<dbReference type="AlphaFoldDB" id="C7BTJ2"/>
<reference evidence="1 2" key="1">
    <citation type="journal article" date="2009" name="BMC Genomics">
        <title>Comparative genomics of the emerging human pathogen Photorhabdus asymbiotica with the insect pathogen Photorhabdus luminescens.</title>
        <authorList>
            <person name="Wilkinson P."/>
            <person name="Waterfield N.R."/>
            <person name="Crossman L."/>
            <person name="Corton C."/>
            <person name="Sanchez-Contreras M."/>
            <person name="Vlisidou I."/>
            <person name="Barron A."/>
            <person name="Bignell A."/>
            <person name="Clark L."/>
            <person name="Ormond D."/>
            <person name="Mayho M."/>
            <person name="Bason N."/>
            <person name="Smith F."/>
            <person name="Simmonds M."/>
            <person name="Churcher C."/>
            <person name="Harris D."/>
            <person name="Thompson N.R."/>
            <person name="Quail M."/>
            <person name="Parkhill J."/>
            <person name="ffrench-Constant R.H."/>
        </authorList>
    </citation>
    <scope>NUCLEOTIDE SEQUENCE [LARGE SCALE GENOMIC DNA]</scope>
    <source>
        <strain evidence="2">ATCC 43949 / 3105-77</strain>
    </source>
</reference>
<dbReference type="EMBL" id="FM162591">
    <property type="protein sequence ID" value="CAQ83847.1"/>
    <property type="molecule type" value="Genomic_DNA"/>
</dbReference>
<evidence type="ECO:0000313" key="2">
    <source>
        <dbReference type="Proteomes" id="UP000002747"/>
    </source>
</evidence>
<sequence length="34" mass="3859">MRIARVEFPNLDVCHILYGAKESPPIYVAGKLEQ</sequence>
<organism evidence="1 2">
    <name type="scientific">Photorhabdus asymbiotica subsp. asymbiotica (strain ATCC 43949 / 3105-77)</name>
    <name type="common">Xenorhabdus luminescens (strain 2)</name>
    <dbReference type="NCBI Taxonomy" id="553480"/>
    <lineage>
        <taxon>Bacteria</taxon>
        <taxon>Pseudomonadati</taxon>
        <taxon>Pseudomonadota</taxon>
        <taxon>Gammaproteobacteria</taxon>
        <taxon>Enterobacterales</taxon>
        <taxon>Morganellaceae</taxon>
        <taxon>Photorhabdus</taxon>
    </lineage>
</organism>
<dbReference type="Proteomes" id="UP000002747">
    <property type="component" value="Chromosome"/>
</dbReference>
<protein>
    <submittedName>
        <fullName evidence="1">Uncharacterized protein</fullName>
    </submittedName>
</protein>
<accession>C7BTJ2</accession>
<gene>
    <name evidence="1" type="primary">ERF2</name>
    <name evidence="1" type="ordered locus">PAU_01755</name>
</gene>